<dbReference type="InterPro" id="IPR051599">
    <property type="entry name" value="Cell_Envelope_Assoc"/>
</dbReference>
<dbReference type="PANTHER" id="PTHR30336:SF20">
    <property type="entry name" value="DUF218 DOMAIN-CONTAINING PROTEIN"/>
    <property type="match status" value="1"/>
</dbReference>
<name>A0ABY7U8E0_9CORY</name>
<reference evidence="2 3" key="1">
    <citation type="submission" date="2020-10" db="EMBL/GenBank/DDBJ databases">
        <title>Complete genome sequence of Corynebacterium massiliense DSM 45435, type strain of Corynebacterium massiliense.</title>
        <authorList>
            <person name="Busche T."/>
            <person name="Kalinowski J."/>
            <person name="Ruckert C."/>
        </authorList>
    </citation>
    <scope>NUCLEOTIDE SEQUENCE [LARGE SCALE GENOMIC DNA]</scope>
    <source>
        <strain evidence="2 3">DSM 45435</strain>
    </source>
</reference>
<dbReference type="Pfam" id="PF02698">
    <property type="entry name" value="DUF218"/>
    <property type="match status" value="1"/>
</dbReference>
<dbReference type="RefSeq" id="WP_022862622.1">
    <property type="nucleotide sequence ID" value="NZ_ATVG01000003.1"/>
</dbReference>
<feature type="domain" description="DUF218" evidence="1">
    <location>
        <begin position="3"/>
        <end position="126"/>
    </location>
</feature>
<dbReference type="Gene3D" id="3.40.50.620">
    <property type="entry name" value="HUPs"/>
    <property type="match status" value="1"/>
</dbReference>
<dbReference type="InterPro" id="IPR003848">
    <property type="entry name" value="DUF218"/>
</dbReference>
<sequence>MSCIVVLGARVTNGQPEAVLRSRLFRAAELAREVPGPVIVSGAGESAAMARTLVELGIDPSRIVEEDAATSTNENLENAWALAGADRLDVVTNEFHALRTRLWAWHLGIPVTVHTTPTPWRVRLGHWAREVVATPHSAARILWRRIRG</sequence>
<dbReference type="InterPro" id="IPR014729">
    <property type="entry name" value="Rossmann-like_a/b/a_fold"/>
</dbReference>
<dbReference type="EMBL" id="CP063189">
    <property type="protein sequence ID" value="WCZ31947.1"/>
    <property type="molecule type" value="Genomic_DNA"/>
</dbReference>
<gene>
    <name evidence="2" type="ORF">CMASS_02440</name>
</gene>
<dbReference type="PANTHER" id="PTHR30336">
    <property type="entry name" value="INNER MEMBRANE PROTEIN, PROBABLE PERMEASE"/>
    <property type="match status" value="1"/>
</dbReference>
<evidence type="ECO:0000313" key="2">
    <source>
        <dbReference type="EMBL" id="WCZ31947.1"/>
    </source>
</evidence>
<accession>A0ABY7U8E0</accession>
<dbReference type="CDD" id="cd06259">
    <property type="entry name" value="YdcF-like"/>
    <property type="match status" value="1"/>
</dbReference>
<protein>
    <recommendedName>
        <fullName evidence="1">DUF218 domain-containing protein</fullName>
    </recommendedName>
</protein>
<evidence type="ECO:0000313" key="3">
    <source>
        <dbReference type="Proteomes" id="UP001220064"/>
    </source>
</evidence>
<keyword evidence="3" id="KW-1185">Reference proteome</keyword>
<evidence type="ECO:0000259" key="1">
    <source>
        <dbReference type="Pfam" id="PF02698"/>
    </source>
</evidence>
<organism evidence="2 3">
    <name type="scientific">Corynebacterium massiliense DSM 45435</name>
    <dbReference type="NCBI Taxonomy" id="1121364"/>
    <lineage>
        <taxon>Bacteria</taxon>
        <taxon>Bacillati</taxon>
        <taxon>Actinomycetota</taxon>
        <taxon>Actinomycetes</taxon>
        <taxon>Mycobacteriales</taxon>
        <taxon>Corynebacteriaceae</taxon>
        <taxon>Corynebacterium</taxon>
    </lineage>
</organism>
<dbReference type="Proteomes" id="UP001220064">
    <property type="component" value="Chromosome"/>
</dbReference>
<proteinExistence type="predicted"/>